<evidence type="ECO:0000256" key="1">
    <source>
        <dbReference type="ARBA" id="ARBA00023015"/>
    </source>
</evidence>
<sequence>MNSVSFKLFNDRTFSDCFLNFAGHEQCEPGHSFGPAIRPCYIIHFILSGKGKFFCDNVEYNLGANQAFLIEPTAMTFYQADFEDPWHYLWIGFKGDKVPEILERMGINYKNPILSVKQDNLISITENILSTDSSGLKEELKRQSLLFQFLSSICLNTMYSESISQSTELKNNSYLVRAIEFIQNNFYHPIGVSDVSSHLGISRNYLFTLFKNSMGHSPSEYLAYCKLNRACHLLDDSALSVENVAFSCGYESLSVFSKAFKHKYGLTPSAYRKLKYENDTMSDLEFNRFIKRMDKE</sequence>
<dbReference type="InterPro" id="IPR003313">
    <property type="entry name" value="AraC-bd"/>
</dbReference>
<evidence type="ECO:0000313" key="6">
    <source>
        <dbReference type="Proteomes" id="UP000070394"/>
    </source>
</evidence>
<reference evidence="6" key="1">
    <citation type="submission" date="2016-01" db="EMBL/GenBank/DDBJ databases">
        <authorList>
            <person name="Mitreva M."/>
            <person name="Pepin K.H."/>
            <person name="Mihindukulasuriya K.A."/>
            <person name="Fulton R."/>
            <person name="Fronick C."/>
            <person name="O'Laughlin M."/>
            <person name="Miner T."/>
            <person name="Herter B."/>
            <person name="Rosa B.A."/>
            <person name="Cordes M."/>
            <person name="Tomlinson C."/>
            <person name="Wollam A."/>
            <person name="Palsikar V.B."/>
            <person name="Mardis E.R."/>
            <person name="Wilson R.K."/>
        </authorList>
    </citation>
    <scope>NUCLEOTIDE SEQUENCE [LARGE SCALE GENOMIC DNA]</scope>
    <source>
        <strain evidence="6">DNF00896</strain>
    </source>
</reference>
<dbReference type="PROSITE" id="PS00041">
    <property type="entry name" value="HTH_ARAC_FAMILY_1"/>
    <property type="match status" value="1"/>
</dbReference>
<accession>A0A133ZME7</accession>
<evidence type="ECO:0000259" key="4">
    <source>
        <dbReference type="PROSITE" id="PS01124"/>
    </source>
</evidence>
<keyword evidence="2" id="KW-0238">DNA-binding</keyword>
<dbReference type="InterPro" id="IPR037923">
    <property type="entry name" value="HTH-like"/>
</dbReference>
<evidence type="ECO:0000256" key="2">
    <source>
        <dbReference type="ARBA" id="ARBA00023125"/>
    </source>
</evidence>
<dbReference type="PROSITE" id="PS01124">
    <property type="entry name" value="HTH_ARAC_FAMILY_2"/>
    <property type="match status" value="1"/>
</dbReference>
<dbReference type="PATRIC" id="fig|467210.3.peg.1807"/>
<dbReference type="InterPro" id="IPR009057">
    <property type="entry name" value="Homeodomain-like_sf"/>
</dbReference>
<dbReference type="OrthoDB" id="9813413at2"/>
<gene>
    <name evidence="5" type="ORF">HMPREF1866_01826</name>
</gene>
<dbReference type="EMBL" id="LSDA01000101">
    <property type="protein sequence ID" value="KXB56629.1"/>
    <property type="molecule type" value="Genomic_DNA"/>
</dbReference>
<dbReference type="Gene3D" id="1.10.10.60">
    <property type="entry name" value="Homeodomain-like"/>
    <property type="match status" value="2"/>
</dbReference>
<dbReference type="PANTHER" id="PTHR43280">
    <property type="entry name" value="ARAC-FAMILY TRANSCRIPTIONAL REGULATOR"/>
    <property type="match status" value="1"/>
</dbReference>
<dbReference type="RefSeq" id="WP_060931519.1">
    <property type="nucleotide sequence ID" value="NZ_KQ959835.1"/>
</dbReference>
<keyword evidence="3" id="KW-0804">Transcription</keyword>
<dbReference type="Proteomes" id="UP000070394">
    <property type="component" value="Unassembled WGS sequence"/>
</dbReference>
<organism evidence="5 6">
    <name type="scientific">Lachnoanaerobaculum saburreum</name>
    <dbReference type="NCBI Taxonomy" id="467210"/>
    <lineage>
        <taxon>Bacteria</taxon>
        <taxon>Bacillati</taxon>
        <taxon>Bacillota</taxon>
        <taxon>Clostridia</taxon>
        <taxon>Lachnospirales</taxon>
        <taxon>Lachnospiraceae</taxon>
        <taxon>Lachnoanaerobaculum</taxon>
    </lineage>
</organism>
<dbReference type="CDD" id="cd06986">
    <property type="entry name" value="cupin_MmsR-like_N"/>
    <property type="match status" value="1"/>
</dbReference>
<dbReference type="SUPFAM" id="SSF51215">
    <property type="entry name" value="Regulatory protein AraC"/>
    <property type="match status" value="1"/>
</dbReference>
<dbReference type="InterPro" id="IPR018060">
    <property type="entry name" value="HTH_AraC"/>
</dbReference>
<protein>
    <submittedName>
        <fullName evidence="5">Transcriptional regulator, AraC family</fullName>
    </submittedName>
</protein>
<evidence type="ECO:0000256" key="3">
    <source>
        <dbReference type="ARBA" id="ARBA00023163"/>
    </source>
</evidence>
<dbReference type="Pfam" id="PF12833">
    <property type="entry name" value="HTH_18"/>
    <property type="match status" value="1"/>
</dbReference>
<name>A0A133ZME7_9FIRM</name>
<dbReference type="AlphaFoldDB" id="A0A133ZME7"/>
<dbReference type="STRING" id="467210.HMPREF1866_01826"/>
<dbReference type="SMART" id="SM00342">
    <property type="entry name" value="HTH_ARAC"/>
    <property type="match status" value="1"/>
</dbReference>
<dbReference type="InterPro" id="IPR020449">
    <property type="entry name" value="Tscrpt_reg_AraC-type_HTH"/>
</dbReference>
<keyword evidence="1" id="KW-0805">Transcription regulation</keyword>
<comment type="caution">
    <text evidence="5">The sequence shown here is derived from an EMBL/GenBank/DDBJ whole genome shotgun (WGS) entry which is preliminary data.</text>
</comment>
<keyword evidence="6" id="KW-1185">Reference proteome</keyword>
<dbReference type="PRINTS" id="PR00032">
    <property type="entry name" value="HTHARAC"/>
</dbReference>
<feature type="domain" description="HTH araC/xylS-type" evidence="4">
    <location>
        <begin position="176"/>
        <end position="274"/>
    </location>
</feature>
<evidence type="ECO:0000313" key="5">
    <source>
        <dbReference type="EMBL" id="KXB56629.1"/>
    </source>
</evidence>
<dbReference type="SUPFAM" id="SSF46689">
    <property type="entry name" value="Homeodomain-like"/>
    <property type="match status" value="2"/>
</dbReference>
<proteinExistence type="predicted"/>
<dbReference type="Pfam" id="PF02311">
    <property type="entry name" value="AraC_binding"/>
    <property type="match status" value="1"/>
</dbReference>
<dbReference type="InterPro" id="IPR018062">
    <property type="entry name" value="HTH_AraC-typ_CS"/>
</dbReference>
<dbReference type="Gene3D" id="2.60.120.280">
    <property type="entry name" value="Regulatory protein AraC"/>
    <property type="match status" value="1"/>
</dbReference>
<dbReference type="GO" id="GO:0003700">
    <property type="term" value="F:DNA-binding transcription factor activity"/>
    <property type="evidence" value="ECO:0007669"/>
    <property type="project" value="InterPro"/>
</dbReference>
<dbReference type="GO" id="GO:0043565">
    <property type="term" value="F:sequence-specific DNA binding"/>
    <property type="evidence" value="ECO:0007669"/>
    <property type="project" value="InterPro"/>
</dbReference>
<dbReference type="PANTHER" id="PTHR43280:SF2">
    <property type="entry name" value="HTH-TYPE TRANSCRIPTIONAL REGULATOR EXSA"/>
    <property type="match status" value="1"/>
</dbReference>